<accession>A0A318K9M2</accession>
<feature type="chain" id="PRO_5016296947" description="Trypsin-like peptidase" evidence="1">
    <location>
        <begin position="32"/>
        <end position="236"/>
    </location>
</feature>
<evidence type="ECO:0000256" key="1">
    <source>
        <dbReference type="SAM" id="SignalP"/>
    </source>
</evidence>
<dbReference type="InterPro" id="IPR009003">
    <property type="entry name" value="Peptidase_S1_PA"/>
</dbReference>
<dbReference type="EMBL" id="QJKF01000001">
    <property type="protein sequence ID" value="PXX71028.1"/>
    <property type="molecule type" value="Genomic_DNA"/>
</dbReference>
<sequence>MVARKRFGLRTALGVAAMTFVAVGAQGVANAAPVASLGGGSGILLGRGVCTLTTIGYDRADRLVGLTAGHCTEIGMSVRAEHAPDAGVIGTVAAVDHVDDYAVLEFDRAKVAPIRRVAATLIGGIGTPPRQGDVVCKNGRTSGYNCGVVWDTHRWWFQNQSCSQPGDSGGPVTIGDRLVGMNVGHIAVRTAGVTVFDMVCHPPIAPLHDPAVATQIGMVLDDIDQGGGVGAGFRPL</sequence>
<gene>
    <name evidence="2" type="ORF">DFR70_101449</name>
</gene>
<dbReference type="Gene3D" id="2.40.10.10">
    <property type="entry name" value="Trypsin-like serine proteases"/>
    <property type="match status" value="2"/>
</dbReference>
<feature type="signal peptide" evidence="1">
    <location>
        <begin position="1"/>
        <end position="31"/>
    </location>
</feature>
<comment type="caution">
    <text evidence="2">The sequence shown here is derived from an EMBL/GenBank/DDBJ whole genome shotgun (WGS) entry which is preliminary data.</text>
</comment>
<evidence type="ECO:0000313" key="2">
    <source>
        <dbReference type="EMBL" id="PXX71028.1"/>
    </source>
</evidence>
<evidence type="ECO:0008006" key="4">
    <source>
        <dbReference type="Google" id="ProtNLM"/>
    </source>
</evidence>
<dbReference type="Proteomes" id="UP000247569">
    <property type="component" value="Unassembled WGS sequence"/>
</dbReference>
<reference evidence="2 3" key="1">
    <citation type="submission" date="2018-05" db="EMBL/GenBank/DDBJ databases">
        <title>Genomic Encyclopedia of Type Strains, Phase IV (KMG-IV): sequencing the most valuable type-strain genomes for metagenomic binning, comparative biology and taxonomic classification.</title>
        <authorList>
            <person name="Goeker M."/>
        </authorList>
    </citation>
    <scope>NUCLEOTIDE SEQUENCE [LARGE SCALE GENOMIC DNA]</scope>
    <source>
        <strain evidence="2 3">DSM 44704</strain>
    </source>
</reference>
<dbReference type="SUPFAM" id="SSF50494">
    <property type="entry name" value="Trypsin-like serine proteases"/>
    <property type="match status" value="1"/>
</dbReference>
<dbReference type="RefSeq" id="WP_246002652.1">
    <property type="nucleotide sequence ID" value="NZ_QJKF01000001.1"/>
</dbReference>
<dbReference type="AlphaFoldDB" id="A0A318K9M2"/>
<evidence type="ECO:0000313" key="3">
    <source>
        <dbReference type="Proteomes" id="UP000247569"/>
    </source>
</evidence>
<protein>
    <recommendedName>
        <fullName evidence="4">Trypsin-like peptidase</fullName>
    </recommendedName>
</protein>
<keyword evidence="1" id="KW-0732">Signal</keyword>
<keyword evidence="3" id="KW-1185">Reference proteome</keyword>
<name>A0A318K9M2_9NOCA</name>
<dbReference type="InterPro" id="IPR043504">
    <property type="entry name" value="Peptidase_S1_PA_chymotrypsin"/>
</dbReference>
<proteinExistence type="predicted"/>
<organism evidence="2 3">
    <name type="scientific">Nocardia tenerifensis</name>
    <dbReference type="NCBI Taxonomy" id="228006"/>
    <lineage>
        <taxon>Bacteria</taxon>
        <taxon>Bacillati</taxon>
        <taxon>Actinomycetota</taxon>
        <taxon>Actinomycetes</taxon>
        <taxon>Mycobacteriales</taxon>
        <taxon>Nocardiaceae</taxon>
        <taxon>Nocardia</taxon>
    </lineage>
</organism>